<protein>
    <submittedName>
        <fullName evidence="3">PAS domain-containing protein</fullName>
    </submittedName>
</protein>
<dbReference type="InterPro" id="IPR039445">
    <property type="entry name" value="DauR-like_HTH"/>
</dbReference>
<dbReference type="PANTHER" id="PTHR35568:SF1">
    <property type="entry name" value="TRANSCRIPTIONAL REGULATOR DAUR"/>
    <property type="match status" value="1"/>
</dbReference>
<feature type="domain" description="Transcriptional regulator DauR-like HTH" evidence="2">
    <location>
        <begin position="156"/>
        <end position="216"/>
    </location>
</feature>
<reference evidence="3" key="1">
    <citation type="submission" date="2024-06" db="EMBL/GenBank/DDBJ databases">
        <title>Whole Genome Sequence of Streptococcus sp. strain SN-1.</title>
        <authorList>
            <person name="Saito M."/>
            <person name="Kuwahara N."/>
            <person name="Senpuku H."/>
        </authorList>
    </citation>
    <scope>NUCLEOTIDE SEQUENCE</scope>
    <source>
        <strain evidence="3">SN-1</strain>
    </source>
</reference>
<evidence type="ECO:0000313" key="3">
    <source>
        <dbReference type="EMBL" id="BET05723.1"/>
    </source>
</evidence>
<dbReference type="Pfam" id="PF13309">
    <property type="entry name" value="HTH_22"/>
    <property type="match status" value="1"/>
</dbReference>
<dbReference type="PANTHER" id="PTHR35568">
    <property type="entry name" value="TRANSCRIPTIONAL REGULATOR DAUR"/>
    <property type="match status" value="1"/>
</dbReference>
<evidence type="ECO:0000259" key="1">
    <source>
        <dbReference type="Pfam" id="PF08348"/>
    </source>
</evidence>
<sequence>MNKDLKIYIPLINFLATVLGNDTEVVLQDFTNGFDHSLVYIKNNLSNREIGSPATDFVLDIVRNKIYIENDYLVNYRSRTHSGKNLYSSSYFIKDELNELMGMICINSDKSKMISLKKLFESGISIIDENLLGDNDKTSADETIVENFNHSVDSLIDDLIFKETNGKDLSQYKLSKSEKISIVQVLDTKGFFEFKDSISKVASIFQMSEVSIYKYLQEVRKGE</sequence>
<evidence type="ECO:0000259" key="2">
    <source>
        <dbReference type="Pfam" id="PF13309"/>
    </source>
</evidence>
<gene>
    <name evidence="3" type="ORF">MASAN616_15860</name>
</gene>
<accession>A0AAT9G2Q1</accession>
<name>A0AAT9G2Q1_9STRE</name>
<proteinExistence type="predicted"/>
<organism evidence="3">
    <name type="scientific">Streptococcus sp. SN-1</name>
    <dbReference type="NCBI Taxonomy" id="3074854"/>
    <lineage>
        <taxon>Bacteria</taxon>
        <taxon>Bacillati</taxon>
        <taxon>Bacillota</taxon>
        <taxon>Bacilli</taxon>
        <taxon>Lactobacillales</taxon>
        <taxon>Streptococcaceae</taxon>
        <taxon>Streptococcus</taxon>
    </lineage>
</organism>
<dbReference type="EMBL" id="AP028929">
    <property type="protein sequence ID" value="BET05723.1"/>
    <property type="molecule type" value="Genomic_DNA"/>
</dbReference>
<dbReference type="InterPro" id="IPR013559">
    <property type="entry name" value="YheO"/>
</dbReference>
<dbReference type="Pfam" id="PF08348">
    <property type="entry name" value="PAS_6"/>
    <property type="match status" value="1"/>
</dbReference>
<dbReference type="RefSeq" id="WP_261052455.1">
    <property type="nucleotide sequence ID" value="NZ_AP028929.1"/>
</dbReference>
<dbReference type="InterPro" id="IPR039446">
    <property type="entry name" value="DauR-like"/>
</dbReference>
<dbReference type="AlphaFoldDB" id="A0AAT9G2Q1"/>
<feature type="domain" description="YheO-like" evidence="1">
    <location>
        <begin position="5"/>
        <end position="118"/>
    </location>
</feature>